<proteinExistence type="predicted"/>
<dbReference type="AlphaFoldDB" id="A0A7X1B928"/>
<dbReference type="NCBIfam" id="TIGR00268">
    <property type="entry name" value="ATP-dependent sacrificial sulfur transferase LarE"/>
    <property type="match status" value="1"/>
</dbReference>
<dbReference type="InterPro" id="IPR022310">
    <property type="entry name" value="NAD/GMP_synthase"/>
</dbReference>
<feature type="domain" description="NAD/GMP synthase" evidence="2">
    <location>
        <begin position="21"/>
        <end position="86"/>
    </location>
</feature>
<keyword evidence="3" id="KW-0808">Transferase</keyword>
<comment type="caution">
    <text evidence="3">The sequence shown here is derived from an EMBL/GenBank/DDBJ whole genome shotgun (WGS) entry which is preliminary data.</text>
</comment>
<reference evidence="3 4" key="1">
    <citation type="submission" date="2020-07" db="EMBL/GenBank/DDBJ databases">
        <authorList>
            <person name="Feng X."/>
        </authorList>
    </citation>
    <scope>NUCLEOTIDE SEQUENCE [LARGE SCALE GENOMIC DNA]</scope>
    <source>
        <strain evidence="3 4">JCM23202</strain>
    </source>
</reference>
<dbReference type="EMBL" id="JACHVC010000012">
    <property type="protein sequence ID" value="MBC2606643.1"/>
    <property type="molecule type" value="Genomic_DNA"/>
</dbReference>
<dbReference type="GO" id="GO:0006163">
    <property type="term" value="P:purine nucleotide metabolic process"/>
    <property type="evidence" value="ECO:0007669"/>
    <property type="project" value="UniProtKB-ARBA"/>
</dbReference>
<dbReference type="Gene3D" id="3.40.50.620">
    <property type="entry name" value="HUPs"/>
    <property type="match status" value="1"/>
</dbReference>
<evidence type="ECO:0000259" key="2">
    <source>
        <dbReference type="Pfam" id="PF02540"/>
    </source>
</evidence>
<dbReference type="Proteomes" id="UP000526501">
    <property type="component" value="Unassembled WGS sequence"/>
</dbReference>
<dbReference type="CDD" id="cd01990">
    <property type="entry name" value="LarE-like"/>
    <property type="match status" value="1"/>
</dbReference>
<organism evidence="3 4">
    <name type="scientific">Pelagicoccus albus</name>
    <dbReference type="NCBI Taxonomy" id="415222"/>
    <lineage>
        <taxon>Bacteria</taxon>
        <taxon>Pseudomonadati</taxon>
        <taxon>Verrucomicrobiota</taxon>
        <taxon>Opitutia</taxon>
        <taxon>Puniceicoccales</taxon>
        <taxon>Pelagicoccaceae</taxon>
        <taxon>Pelagicoccus</taxon>
    </lineage>
</organism>
<evidence type="ECO:0000313" key="3">
    <source>
        <dbReference type="EMBL" id="MBC2606643.1"/>
    </source>
</evidence>
<sequence>MQENPKVQDQIARIANWFTQIEGSITAFSGGVDSALVIYLARQHLGKGLAIACISDSPSLKRSDLQEAIEFCQVHDISLEIIKTKELEDEAYYSNPVNRCYACKSHLYNDLSEQLKRYPGFVVLNGTNQDDFGDYRPGLQAAQQNAVRSPLAECGLNKDAVRSLARHFGLKVWDKPASPCLSSRIPYGQIVTREKLSQIEQAESELTRLGFKTARVRHFGSEARVEVPSADLPKLEGLLQALRLHYKELGFSQTTIDQEGLVSGKLNRAIRPLT</sequence>
<dbReference type="Pfam" id="PF02540">
    <property type="entry name" value="NAD_synthase"/>
    <property type="match status" value="1"/>
</dbReference>
<gene>
    <name evidence="3" type="primary">larE</name>
    <name evidence="3" type="ORF">H5P27_11375</name>
</gene>
<dbReference type="SUPFAM" id="SSF52402">
    <property type="entry name" value="Adenine nucleotide alpha hydrolases-like"/>
    <property type="match status" value="1"/>
</dbReference>
<evidence type="ECO:0000256" key="1">
    <source>
        <dbReference type="PIRSR" id="PIRSR006661-1"/>
    </source>
</evidence>
<accession>A0A7X1B928</accession>
<evidence type="ECO:0000313" key="4">
    <source>
        <dbReference type="Proteomes" id="UP000526501"/>
    </source>
</evidence>
<dbReference type="RefSeq" id="WP_185660511.1">
    <property type="nucleotide sequence ID" value="NZ_CAWPOO010000012.1"/>
</dbReference>
<dbReference type="PIRSF" id="PIRSF006661">
    <property type="entry name" value="PP-lp_UCP006661"/>
    <property type="match status" value="1"/>
</dbReference>
<protein>
    <submittedName>
        <fullName evidence="3">ATP-dependent sacrificial sulfur transferase LarE</fullName>
    </submittedName>
</protein>
<keyword evidence="4" id="KW-1185">Reference proteome</keyword>
<dbReference type="GO" id="GO:0016783">
    <property type="term" value="F:sulfurtransferase activity"/>
    <property type="evidence" value="ECO:0007669"/>
    <property type="project" value="InterPro"/>
</dbReference>
<dbReference type="PANTHER" id="PTHR43169:SF2">
    <property type="entry name" value="NAD_GMP SYNTHASE DOMAIN-CONTAINING PROTEIN"/>
    <property type="match status" value="1"/>
</dbReference>
<dbReference type="InterPro" id="IPR052188">
    <property type="entry name" value="Ni-pincer_cofactor_biosynth"/>
</dbReference>
<feature type="active site" description="Nucleophile and sulfur donor" evidence="1">
    <location>
        <position position="180"/>
    </location>
</feature>
<name>A0A7X1B928_9BACT</name>
<dbReference type="PANTHER" id="PTHR43169">
    <property type="entry name" value="EXSB FAMILY PROTEIN"/>
    <property type="match status" value="1"/>
</dbReference>
<dbReference type="InterPro" id="IPR014729">
    <property type="entry name" value="Rossmann-like_a/b/a_fold"/>
</dbReference>
<dbReference type="InterPro" id="IPR005232">
    <property type="entry name" value="LarE"/>
</dbReference>